<dbReference type="EMBL" id="KI288736">
    <property type="protein sequence ID" value="ESA08878.1"/>
    <property type="molecule type" value="Genomic_DNA"/>
</dbReference>
<protein>
    <submittedName>
        <fullName evidence="2">Uncharacterized protein</fullName>
    </submittedName>
</protein>
<dbReference type="HOGENOM" id="CLU_000288_7_31_1"/>
<feature type="compositionally biased region" description="Acidic residues" evidence="1">
    <location>
        <begin position="80"/>
        <end position="90"/>
    </location>
</feature>
<feature type="region of interest" description="Disordered" evidence="1">
    <location>
        <begin position="45"/>
        <end position="90"/>
    </location>
</feature>
<evidence type="ECO:0000256" key="1">
    <source>
        <dbReference type="SAM" id="MobiDB-lite"/>
    </source>
</evidence>
<sequence length="90" mass="10425">MIVINDFNGSNKQNSSKSSKIIDIFKDSSKKLSKLFKKLQINSNNDEKEITQQQTKRQNINIDDDDDDIHNNPNLHSNEQDEFEIPDDGF</sequence>
<name>U9TRD0_RHIID</name>
<evidence type="ECO:0000313" key="2">
    <source>
        <dbReference type="EMBL" id="ESA08878.1"/>
    </source>
</evidence>
<accession>U9TRD0</accession>
<proteinExistence type="predicted"/>
<dbReference type="AlphaFoldDB" id="U9TRD0"/>
<reference evidence="2" key="1">
    <citation type="submission" date="2013-07" db="EMBL/GenBank/DDBJ databases">
        <title>The genome of an arbuscular mycorrhizal fungus provides insights into the evolution of the oldest plant symbiosis.</title>
        <authorList>
            <consortium name="DOE Joint Genome Institute"/>
            <person name="Tisserant E."/>
            <person name="Malbreil M."/>
            <person name="Kuo A."/>
            <person name="Kohler A."/>
            <person name="Symeonidi A."/>
            <person name="Balestrini R."/>
            <person name="Charron P."/>
            <person name="Duensing N."/>
            <person name="Frei-dit-Frey N."/>
            <person name="Gianinazzi-Pearson V."/>
            <person name="Gilbert B."/>
            <person name="Handa Y."/>
            <person name="Hijri M."/>
            <person name="Kaul R."/>
            <person name="Kawaguchi M."/>
            <person name="Krajinski F."/>
            <person name="Lammers P."/>
            <person name="Lapierre D."/>
            <person name="Masclaux F.G."/>
            <person name="Murat C."/>
            <person name="Morin E."/>
            <person name="Ndikumana S."/>
            <person name="Pagni M."/>
            <person name="Petitpierre D."/>
            <person name="Requena N."/>
            <person name="Rosikiewicz P."/>
            <person name="Riley R."/>
            <person name="Saito K."/>
            <person name="San Clemente H."/>
            <person name="Shapiro H."/>
            <person name="van Tuinen D."/>
            <person name="Becard G."/>
            <person name="Bonfante P."/>
            <person name="Paszkowski U."/>
            <person name="Shachar-Hill Y."/>
            <person name="Young J.P."/>
            <person name="Sanders I.R."/>
            <person name="Henrissat B."/>
            <person name="Rensing S.A."/>
            <person name="Grigoriev I.V."/>
            <person name="Corradi N."/>
            <person name="Roux C."/>
            <person name="Martin F."/>
        </authorList>
    </citation>
    <scope>NUCLEOTIDE SEQUENCE</scope>
    <source>
        <strain evidence="2">DAOM 197198</strain>
    </source>
</reference>
<organism evidence="2">
    <name type="scientific">Rhizophagus irregularis (strain DAOM 181602 / DAOM 197198 / MUCL 43194)</name>
    <name type="common">Arbuscular mycorrhizal fungus</name>
    <name type="synonym">Glomus intraradices</name>
    <dbReference type="NCBI Taxonomy" id="747089"/>
    <lineage>
        <taxon>Eukaryota</taxon>
        <taxon>Fungi</taxon>
        <taxon>Fungi incertae sedis</taxon>
        <taxon>Mucoromycota</taxon>
        <taxon>Glomeromycotina</taxon>
        <taxon>Glomeromycetes</taxon>
        <taxon>Glomerales</taxon>
        <taxon>Glomeraceae</taxon>
        <taxon>Rhizophagus</taxon>
    </lineage>
</organism>
<gene>
    <name evidence="2" type="ORF">GLOINDRAFT_31213</name>
</gene>